<evidence type="ECO:0000256" key="1">
    <source>
        <dbReference type="ARBA" id="ARBA00004370"/>
    </source>
</evidence>
<keyword evidence="7" id="KW-0378">Hydrolase</keyword>
<feature type="transmembrane region" description="Helical" evidence="6">
    <location>
        <begin position="12"/>
        <end position="35"/>
    </location>
</feature>
<keyword evidence="8" id="KW-1185">Reference proteome</keyword>
<dbReference type="Proteomes" id="UP000661649">
    <property type="component" value="Unassembled WGS sequence"/>
</dbReference>
<keyword evidence="2 6" id="KW-0812">Transmembrane</keyword>
<evidence type="ECO:0000313" key="7">
    <source>
        <dbReference type="EMBL" id="MBC8629553.1"/>
    </source>
</evidence>
<sequence length="186" mass="19920">MNTKKTKKSPVAAVCSALGTALLILLIVICLPLTVPKAFHYHVYTVISGSMEPAIPTGSLVYIKEMEPKDVQVDDVIAFYGTKDAASIITHRVVENRVLMGEFITKGDANATKDMNPAPYDNFIGKVAYSIPKVGGIALVLTGVYGKILAGGAILGAVILHGIASVINLKREKDEDEAEHLSEKKE</sequence>
<dbReference type="EC" id="3.4.21.89" evidence="5"/>
<evidence type="ECO:0000256" key="4">
    <source>
        <dbReference type="ARBA" id="ARBA00023136"/>
    </source>
</evidence>
<proteinExistence type="predicted"/>
<keyword evidence="3 6" id="KW-1133">Transmembrane helix</keyword>
<accession>A0ABR7PDZ8</accession>
<dbReference type="InterPro" id="IPR036286">
    <property type="entry name" value="LexA/Signal_pep-like_sf"/>
</dbReference>
<dbReference type="InterPro" id="IPR019533">
    <property type="entry name" value="Peptidase_S26"/>
</dbReference>
<dbReference type="NCBIfam" id="TIGR02228">
    <property type="entry name" value="sigpep_I_arch"/>
    <property type="match status" value="1"/>
</dbReference>
<evidence type="ECO:0000256" key="5">
    <source>
        <dbReference type="NCBIfam" id="TIGR02228"/>
    </source>
</evidence>
<evidence type="ECO:0000313" key="8">
    <source>
        <dbReference type="Proteomes" id="UP000661649"/>
    </source>
</evidence>
<dbReference type="PANTHER" id="PTHR10806">
    <property type="entry name" value="SIGNAL PEPTIDASE COMPLEX CATALYTIC SUBUNIT SEC11"/>
    <property type="match status" value="1"/>
</dbReference>
<evidence type="ECO:0000256" key="3">
    <source>
        <dbReference type="ARBA" id="ARBA00022989"/>
    </source>
</evidence>
<comment type="subcellular location">
    <subcellularLocation>
        <location evidence="1">Membrane</location>
    </subcellularLocation>
</comment>
<dbReference type="SUPFAM" id="SSF51306">
    <property type="entry name" value="LexA/Signal peptidase"/>
    <property type="match status" value="1"/>
</dbReference>
<evidence type="ECO:0000256" key="6">
    <source>
        <dbReference type="SAM" id="Phobius"/>
    </source>
</evidence>
<dbReference type="RefSeq" id="WP_187559071.1">
    <property type="nucleotide sequence ID" value="NZ_JACRTP010000006.1"/>
</dbReference>
<dbReference type="GO" id="GO:0009003">
    <property type="term" value="F:signal peptidase activity"/>
    <property type="evidence" value="ECO:0007669"/>
    <property type="project" value="UniProtKB-EC"/>
</dbReference>
<dbReference type="Gene3D" id="2.10.109.10">
    <property type="entry name" value="Umud Fragment, subunit A"/>
    <property type="match status" value="1"/>
</dbReference>
<reference evidence="7 8" key="1">
    <citation type="submission" date="2020-08" db="EMBL/GenBank/DDBJ databases">
        <title>Genome public.</title>
        <authorList>
            <person name="Liu C."/>
            <person name="Sun Q."/>
        </authorList>
    </citation>
    <scope>NUCLEOTIDE SEQUENCE [LARGE SCALE GENOMIC DNA]</scope>
    <source>
        <strain evidence="7 8">3_YM_SP_D4_24.mj</strain>
    </source>
</reference>
<protein>
    <recommendedName>
        <fullName evidence="5">Signal peptidase I</fullName>
        <ecNumber evidence="5">3.4.21.89</ecNumber>
    </recommendedName>
</protein>
<organism evidence="7 8">
    <name type="scientific">Blautia stercoris</name>
    <dbReference type="NCBI Taxonomy" id="871664"/>
    <lineage>
        <taxon>Bacteria</taxon>
        <taxon>Bacillati</taxon>
        <taxon>Bacillota</taxon>
        <taxon>Clostridia</taxon>
        <taxon>Lachnospirales</taxon>
        <taxon>Lachnospiraceae</taxon>
        <taxon>Blautia</taxon>
    </lineage>
</organism>
<dbReference type="EMBL" id="JACRTP010000006">
    <property type="protein sequence ID" value="MBC8629553.1"/>
    <property type="molecule type" value="Genomic_DNA"/>
</dbReference>
<evidence type="ECO:0000256" key="2">
    <source>
        <dbReference type="ARBA" id="ARBA00022692"/>
    </source>
</evidence>
<keyword evidence="4 6" id="KW-0472">Membrane</keyword>
<gene>
    <name evidence="7" type="ORF">H8712_13235</name>
</gene>
<dbReference type="InterPro" id="IPR001733">
    <property type="entry name" value="Peptidase_S26B"/>
</dbReference>
<comment type="caution">
    <text evidence="7">The sequence shown here is derived from an EMBL/GenBank/DDBJ whole genome shotgun (WGS) entry which is preliminary data.</text>
</comment>
<dbReference type="PRINTS" id="PR00728">
    <property type="entry name" value="SIGNALPTASE"/>
</dbReference>
<dbReference type="CDD" id="cd06530">
    <property type="entry name" value="S26_SPase_I"/>
    <property type="match status" value="1"/>
</dbReference>
<feature type="transmembrane region" description="Helical" evidence="6">
    <location>
        <begin position="148"/>
        <end position="169"/>
    </location>
</feature>
<dbReference type="PANTHER" id="PTHR10806:SF6">
    <property type="entry name" value="SIGNAL PEPTIDASE COMPLEX CATALYTIC SUBUNIT SEC11"/>
    <property type="match status" value="1"/>
</dbReference>
<name>A0ABR7PDZ8_9FIRM</name>